<reference evidence="1 2" key="1">
    <citation type="submission" date="2016-10" db="EMBL/GenBank/DDBJ databases">
        <authorList>
            <person name="de Groot N.N."/>
        </authorList>
    </citation>
    <scope>NUCLEOTIDE SEQUENCE [LARGE SCALE GENOMIC DNA]</scope>
    <source>
        <strain evidence="1 2">DSM 9179</strain>
    </source>
</reference>
<dbReference type="RefSeq" id="WP_092451757.1">
    <property type="nucleotide sequence ID" value="NZ_FOJI01000004.1"/>
</dbReference>
<evidence type="ECO:0000313" key="2">
    <source>
        <dbReference type="Proteomes" id="UP000199701"/>
    </source>
</evidence>
<keyword evidence="2" id="KW-1185">Reference proteome</keyword>
<dbReference type="PROSITE" id="PS51257">
    <property type="entry name" value="PROKAR_LIPOPROTEIN"/>
    <property type="match status" value="1"/>
</dbReference>
<proteinExistence type="predicted"/>
<name>A0A1I0P020_9FIRM</name>
<organism evidence="1 2">
    <name type="scientific">[Clostridium] fimetarium</name>
    <dbReference type="NCBI Taxonomy" id="99656"/>
    <lineage>
        <taxon>Bacteria</taxon>
        <taxon>Bacillati</taxon>
        <taxon>Bacillota</taxon>
        <taxon>Clostridia</taxon>
        <taxon>Lachnospirales</taxon>
        <taxon>Lachnospiraceae</taxon>
    </lineage>
</organism>
<accession>A0A1I0P020</accession>
<dbReference type="Proteomes" id="UP000199701">
    <property type="component" value="Unassembled WGS sequence"/>
</dbReference>
<dbReference type="STRING" id="99656.SAMN05421659_10435"/>
<sequence>MKITKEHLNIKDIKLVVILLVLVMVAGLMAGCSSSTKKSAAVPGSSILPIYSKTNSSTEKTNSNEIKMTGVLTYLDATKLKMHFVDVESGSEYEVNYTGGTDIQNKHQSIIASSQMALGDVFNVVCNKSGKALTIFESSDVWENSGITNFGVNEASLIMTIGTTNYKYTSSTVTLSNNSKINPNEIMSQDVLTVRGIGKTIYSVTVDRGHGYVRFSGYSPFVGGYVDIGTKLILLVSENMVVTAPEGEYKIAMQLGSLQGSKTVVIQRDKDITVDFSEYKAEVVKTGAVLFSVTPSNAVIYIDGSQVDYSKELQLNYGSHTVILKANNYTTYSETFIVNSVYEKKIIDMVSTSTTSTRSTKSATTADLTSGYSVNIKLPEGAAVYVDSVYIGIVPVSFTKSSGNKVISFTKSGCATKSYTISIANATGDLNYSFPNMEAETATVSATK</sequence>
<gene>
    <name evidence="1" type="ORF">SAMN05421659_10435</name>
</gene>
<dbReference type="AlphaFoldDB" id="A0A1I0P020"/>
<evidence type="ECO:0000313" key="1">
    <source>
        <dbReference type="EMBL" id="SEW07293.1"/>
    </source>
</evidence>
<dbReference type="EMBL" id="FOJI01000004">
    <property type="protein sequence ID" value="SEW07293.1"/>
    <property type="molecule type" value="Genomic_DNA"/>
</dbReference>
<protein>
    <submittedName>
        <fullName evidence="1">PEGA domain-containing protein</fullName>
    </submittedName>
</protein>